<dbReference type="PANTHER" id="PTHR21659">
    <property type="entry name" value="HYDROPHOBIC PROTEIN RCI2 LOW TEMPERATURE AND SALT RESPONSIVE PROTEIN LTI6 -RELATED"/>
    <property type="match status" value="1"/>
</dbReference>
<keyword evidence="7" id="KW-0732">Signal</keyword>
<evidence type="ECO:0000256" key="1">
    <source>
        <dbReference type="ARBA" id="ARBA00004370"/>
    </source>
</evidence>
<evidence type="ECO:0000313" key="9">
    <source>
        <dbReference type="Proteomes" id="UP000187429"/>
    </source>
</evidence>
<organism evidence="8 9">
    <name type="scientific">Smittium culicis</name>
    <dbReference type="NCBI Taxonomy" id="133412"/>
    <lineage>
        <taxon>Eukaryota</taxon>
        <taxon>Fungi</taxon>
        <taxon>Fungi incertae sedis</taxon>
        <taxon>Zoopagomycota</taxon>
        <taxon>Kickxellomycotina</taxon>
        <taxon>Harpellomycetes</taxon>
        <taxon>Harpellales</taxon>
        <taxon>Legeriomycetaceae</taxon>
        <taxon>Smittium</taxon>
    </lineage>
</organism>
<dbReference type="OrthoDB" id="2802411at2759"/>
<evidence type="ECO:0000256" key="2">
    <source>
        <dbReference type="ARBA" id="ARBA00009530"/>
    </source>
</evidence>
<feature type="transmembrane region" description="Helical" evidence="6">
    <location>
        <begin position="33"/>
        <end position="55"/>
    </location>
</feature>
<dbReference type="InterPro" id="IPR000612">
    <property type="entry name" value="PMP3"/>
</dbReference>
<comment type="caution">
    <text evidence="8">The sequence shown here is derived from an EMBL/GenBank/DDBJ whole genome shotgun (WGS) entry which is preliminary data.</text>
</comment>
<keyword evidence="4 6" id="KW-1133">Transmembrane helix</keyword>
<dbReference type="Proteomes" id="UP000187429">
    <property type="component" value="Unassembled WGS sequence"/>
</dbReference>
<evidence type="ECO:0000256" key="6">
    <source>
        <dbReference type="SAM" id="Phobius"/>
    </source>
</evidence>
<dbReference type="Pfam" id="PF01679">
    <property type="entry name" value="Pmp3"/>
    <property type="match status" value="1"/>
</dbReference>
<keyword evidence="3 6" id="KW-0812">Transmembrane</keyword>
<comment type="similarity">
    <text evidence="2">Belongs to the UPF0057 (PMP3) family.</text>
</comment>
<evidence type="ECO:0000256" key="3">
    <source>
        <dbReference type="ARBA" id="ARBA00022692"/>
    </source>
</evidence>
<keyword evidence="5 6" id="KW-0472">Membrane</keyword>
<feature type="signal peptide" evidence="7">
    <location>
        <begin position="1"/>
        <end position="23"/>
    </location>
</feature>
<evidence type="ECO:0000256" key="5">
    <source>
        <dbReference type="ARBA" id="ARBA00023136"/>
    </source>
</evidence>
<dbReference type="AlphaFoldDB" id="A0A1R1YSV3"/>
<reference evidence="9" key="1">
    <citation type="submission" date="2017-01" db="EMBL/GenBank/DDBJ databases">
        <authorList>
            <person name="Wang Y."/>
            <person name="White M."/>
            <person name="Kvist S."/>
            <person name="Moncalvo J.-M."/>
        </authorList>
    </citation>
    <scope>NUCLEOTIDE SEQUENCE [LARGE SCALE GENOMIC DNA]</scope>
    <source>
        <strain evidence="9">ID-206-W2</strain>
    </source>
</reference>
<gene>
    <name evidence="8" type="ORF">AYI69_g518</name>
</gene>
<evidence type="ECO:0000256" key="7">
    <source>
        <dbReference type="SAM" id="SignalP"/>
    </source>
</evidence>
<evidence type="ECO:0000313" key="8">
    <source>
        <dbReference type="EMBL" id="OMJ29950.1"/>
    </source>
</evidence>
<dbReference type="PROSITE" id="PS01309">
    <property type="entry name" value="UPF0057"/>
    <property type="match status" value="1"/>
</dbReference>
<accession>A0A1R1YSV3</accession>
<name>A0A1R1YSV3_9FUNG</name>
<proteinExistence type="inferred from homology"/>
<keyword evidence="9" id="KW-1185">Reference proteome</keyword>
<dbReference type="GO" id="GO:0016020">
    <property type="term" value="C:membrane"/>
    <property type="evidence" value="ECO:0007669"/>
    <property type="project" value="UniProtKB-SubCell"/>
</dbReference>
<sequence length="68" mass="7343">MDDKLYRILIVLLAIFFPPVAVAVDKGCGSDLVINIILTIIIYIPGVIHALWVVLRNPPKSSGSANNA</sequence>
<comment type="subcellular location">
    <subcellularLocation>
        <location evidence="1">Membrane</location>
    </subcellularLocation>
</comment>
<dbReference type="EMBL" id="LSSM01000128">
    <property type="protein sequence ID" value="OMJ29950.1"/>
    <property type="molecule type" value="Genomic_DNA"/>
</dbReference>
<protein>
    <submittedName>
        <fullName evidence="8">Plasma membrane proteolipid 3</fullName>
    </submittedName>
</protein>
<feature type="chain" id="PRO_5010199828" evidence="7">
    <location>
        <begin position="24"/>
        <end position="68"/>
    </location>
</feature>
<evidence type="ECO:0000256" key="4">
    <source>
        <dbReference type="ARBA" id="ARBA00022989"/>
    </source>
</evidence>
<dbReference type="PANTHER" id="PTHR21659:SF42">
    <property type="entry name" value="UPF0057 MEMBRANE PROTEIN ZK632.10-RELATED"/>
    <property type="match status" value="1"/>
</dbReference>